<name>A0A931DAY8_9MICC</name>
<organism evidence="7 8">
    <name type="scientific">Zhihengliuella flava</name>
    <dbReference type="NCBI Taxonomy" id="1285193"/>
    <lineage>
        <taxon>Bacteria</taxon>
        <taxon>Bacillati</taxon>
        <taxon>Actinomycetota</taxon>
        <taxon>Actinomycetes</taxon>
        <taxon>Micrococcales</taxon>
        <taxon>Micrococcaceae</taxon>
        <taxon>Zhihengliuella</taxon>
    </lineage>
</organism>
<dbReference type="Gene3D" id="1.20.1740.10">
    <property type="entry name" value="Amino acid/polyamine transporter I"/>
    <property type="match status" value="1"/>
</dbReference>
<keyword evidence="4 6" id="KW-1133">Transmembrane helix</keyword>
<evidence type="ECO:0000313" key="8">
    <source>
        <dbReference type="Proteomes" id="UP000625033"/>
    </source>
</evidence>
<keyword evidence="2" id="KW-1003">Cell membrane</keyword>
<protein>
    <submittedName>
        <fullName evidence="7">Amino acid transporter</fullName>
    </submittedName>
</protein>
<feature type="transmembrane region" description="Helical" evidence="6">
    <location>
        <begin position="234"/>
        <end position="254"/>
    </location>
</feature>
<dbReference type="PANTHER" id="PTHR42770:SF16">
    <property type="entry name" value="AMINO ACID PERMEASE"/>
    <property type="match status" value="1"/>
</dbReference>
<feature type="transmembrane region" description="Helical" evidence="6">
    <location>
        <begin position="194"/>
        <end position="214"/>
    </location>
</feature>
<feature type="transmembrane region" description="Helical" evidence="6">
    <location>
        <begin position="45"/>
        <end position="68"/>
    </location>
</feature>
<evidence type="ECO:0000256" key="4">
    <source>
        <dbReference type="ARBA" id="ARBA00022989"/>
    </source>
</evidence>
<proteinExistence type="predicted"/>
<feature type="transmembrane region" description="Helical" evidence="6">
    <location>
        <begin position="14"/>
        <end position="33"/>
    </location>
</feature>
<dbReference type="PIRSF" id="PIRSF006060">
    <property type="entry name" value="AA_transporter"/>
    <property type="match status" value="1"/>
</dbReference>
<dbReference type="EMBL" id="JADOTZ010000001">
    <property type="protein sequence ID" value="MBG6085137.1"/>
    <property type="molecule type" value="Genomic_DNA"/>
</dbReference>
<reference evidence="7" key="1">
    <citation type="submission" date="2020-11" db="EMBL/GenBank/DDBJ databases">
        <title>Sequencing the genomes of 1000 actinobacteria strains.</title>
        <authorList>
            <person name="Klenk H.-P."/>
        </authorList>
    </citation>
    <scope>NUCLEOTIDE SEQUENCE</scope>
    <source>
        <strain evidence="7">DSM 26152</strain>
    </source>
</reference>
<accession>A0A931DAY8</accession>
<dbReference type="PANTHER" id="PTHR42770">
    <property type="entry name" value="AMINO ACID TRANSPORTER-RELATED"/>
    <property type="match status" value="1"/>
</dbReference>
<evidence type="ECO:0000256" key="1">
    <source>
        <dbReference type="ARBA" id="ARBA00004651"/>
    </source>
</evidence>
<evidence type="ECO:0000256" key="6">
    <source>
        <dbReference type="SAM" id="Phobius"/>
    </source>
</evidence>
<gene>
    <name evidence="7" type="ORF">IW252_001904</name>
</gene>
<feature type="transmembrane region" description="Helical" evidence="6">
    <location>
        <begin position="410"/>
        <end position="437"/>
    </location>
</feature>
<dbReference type="GO" id="GO:0005886">
    <property type="term" value="C:plasma membrane"/>
    <property type="evidence" value="ECO:0007669"/>
    <property type="project" value="UniProtKB-SubCell"/>
</dbReference>
<feature type="transmembrane region" description="Helical" evidence="6">
    <location>
        <begin position="443"/>
        <end position="462"/>
    </location>
</feature>
<dbReference type="InterPro" id="IPR050367">
    <property type="entry name" value="APC_superfamily"/>
</dbReference>
<keyword evidence="8" id="KW-1185">Reference proteome</keyword>
<evidence type="ECO:0000256" key="2">
    <source>
        <dbReference type="ARBA" id="ARBA00022475"/>
    </source>
</evidence>
<dbReference type="Pfam" id="PF13520">
    <property type="entry name" value="AA_permease_2"/>
    <property type="match status" value="1"/>
</dbReference>
<evidence type="ECO:0000256" key="5">
    <source>
        <dbReference type="ARBA" id="ARBA00023136"/>
    </source>
</evidence>
<keyword evidence="3 6" id="KW-0812">Transmembrane</keyword>
<evidence type="ECO:0000256" key="3">
    <source>
        <dbReference type="ARBA" id="ARBA00022692"/>
    </source>
</evidence>
<comment type="subcellular location">
    <subcellularLocation>
        <location evidence="1">Cell membrane</location>
        <topology evidence="1">Multi-pass membrane protein</topology>
    </subcellularLocation>
</comment>
<keyword evidence="5 6" id="KW-0472">Membrane</keyword>
<feature type="transmembrane region" description="Helical" evidence="6">
    <location>
        <begin position="80"/>
        <end position="102"/>
    </location>
</feature>
<feature type="transmembrane region" description="Helical" evidence="6">
    <location>
        <begin position="131"/>
        <end position="149"/>
    </location>
</feature>
<feature type="transmembrane region" description="Helical" evidence="6">
    <location>
        <begin position="335"/>
        <end position="359"/>
    </location>
</feature>
<feature type="transmembrane region" description="Helical" evidence="6">
    <location>
        <begin position="285"/>
        <end position="314"/>
    </location>
</feature>
<evidence type="ECO:0000313" key="7">
    <source>
        <dbReference type="EMBL" id="MBG6085137.1"/>
    </source>
</evidence>
<sequence>MEQTTQGALGRRRIGVPALVFMIIAASAPLTVVGGGVTSNYAVTGLLGIPLSFIVLGIVLLVFAIGYTAMSRHVHNAGAFYAYVAQGLGGGAGVGAAWVALIAYNALQIGVYGMFGFVLSSFLAGTFGLSIPWWVSALAGWVIVGLLGINKVDLSAKVLGIIVALEFLVVIVYDVVAIGAAPEGLTTGSIEPNSLFAAGVGAALVFSIAAFMGFESGAIYNEEVKDPQRTARRATLIAIVIISLFYAFSAWAMAVGEGDSQVIARSAEFGPDLMFVFLEGRVGQWFIVLGNLLFITSVLAALIAFHNVIARYLFAMGREGVLPRALAATNRAQAPVAGSLVQSALAFALIVIFAIAGAGHESGALFPVITLFTWLTNTGAFGLVLLMMLTSFSVIGFFKKREHTESAWVASIAPWLSGIALVALFILIIVNFGVLIGLEEAGLLSWLLPAIVVVPGVLAALWGHSLRRSKPEVYARIGAGAPID</sequence>
<dbReference type="AlphaFoldDB" id="A0A931DAY8"/>
<comment type="caution">
    <text evidence="7">The sequence shown here is derived from an EMBL/GenBank/DDBJ whole genome shotgun (WGS) entry which is preliminary data.</text>
</comment>
<dbReference type="GO" id="GO:0022857">
    <property type="term" value="F:transmembrane transporter activity"/>
    <property type="evidence" value="ECO:0007669"/>
    <property type="project" value="InterPro"/>
</dbReference>
<feature type="transmembrane region" description="Helical" evidence="6">
    <location>
        <begin position="161"/>
        <end position="182"/>
    </location>
</feature>
<dbReference type="RefSeq" id="WP_196836355.1">
    <property type="nucleotide sequence ID" value="NZ_JADOTZ010000001.1"/>
</dbReference>
<dbReference type="InterPro" id="IPR002293">
    <property type="entry name" value="AA/rel_permease1"/>
</dbReference>
<dbReference type="Proteomes" id="UP000625033">
    <property type="component" value="Unassembled WGS sequence"/>
</dbReference>
<feature type="transmembrane region" description="Helical" evidence="6">
    <location>
        <begin position="379"/>
        <end position="398"/>
    </location>
</feature>